<feature type="domain" description="HTH cro/C1-type" evidence="2">
    <location>
        <begin position="28"/>
        <end position="71"/>
    </location>
</feature>
<dbReference type="InterPro" id="IPR001387">
    <property type="entry name" value="Cro/C1-type_HTH"/>
</dbReference>
<dbReference type="RefSeq" id="WP_115518557.1">
    <property type="nucleotide sequence ID" value="NZ_QRGO01000003.1"/>
</dbReference>
<dbReference type="EMBL" id="QRGO01000003">
    <property type="protein sequence ID" value="RDV01039.1"/>
    <property type="molecule type" value="Genomic_DNA"/>
</dbReference>
<protein>
    <submittedName>
        <fullName evidence="3">XRE family transcriptional regulator</fullName>
    </submittedName>
</protein>
<dbReference type="Pfam" id="PF13560">
    <property type="entry name" value="HTH_31"/>
    <property type="match status" value="1"/>
</dbReference>
<accession>A0A371B0B4</accession>
<evidence type="ECO:0000256" key="1">
    <source>
        <dbReference type="SAM" id="MobiDB-lite"/>
    </source>
</evidence>
<dbReference type="Gene3D" id="1.10.260.40">
    <property type="entry name" value="lambda repressor-like DNA-binding domains"/>
    <property type="match status" value="1"/>
</dbReference>
<organism evidence="3 4">
    <name type="scientific">Undibacter mobilis</name>
    <dbReference type="NCBI Taxonomy" id="2292256"/>
    <lineage>
        <taxon>Bacteria</taxon>
        <taxon>Pseudomonadati</taxon>
        <taxon>Pseudomonadota</taxon>
        <taxon>Alphaproteobacteria</taxon>
        <taxon>Hyphomicrobiales</taxon>
        <taxon>Nitrobacteraceae</taxon>
        <taxon>Undibacter</taxon>
    </lineage>
</organism>
<dbReference type="GO" id="GO:0003677">
    <property type="term" value="F:DNA binding"/>
    <property type="evidence" value="ECO:0007669"/>
    <property type="project" value="InterPro"/>
</dbReference>
<dbReference type="Proteomes" id="UP000263993">
    <property type="component" value="Unassembled WGS sequence"/>
</dbReference>
<feature type="region of interest" description="Disordered" evidence="1">
    <location>
        <begin position="104"/>
        <end position="126"/>
    </location>
</feature>
<reference evidence="4" key="1">
    <citation type="submission" date="2018-08" db="EMBL/GenBank/DDBJ databases">
        <authorList>
            <person name="Kim S.-J."/>
            <person name="Jung G.-Y."/>
        </authorList>
    </citation>
    <scope>NUCLEOTIDE SEQUENCE [LARGE SCALE GENOMIC DNA]</scope>
    <source>
        <strain evidence="4">GY_H</strain>
    </source>
</reference>
<dbReference type="PROSITE" id="PS50943">
    <property type="entry name" value="HTH_CROC1"/>
    <property type="match status" value="1"/>
</dbReference>
<dbReference type="AlphaFoldDB" id="A0A371B0B4"/>
<comment type="caution">
    <text evidence="3">The sequence shown here is derived from an EMBL/GenBank/DDBJ whole genome shotgun (WGS) entry which is preliminary data.</text>
</comment>
<dbReference type="CDD" id="cd00093">
    <property type="entry name" value="HTH_XRE"/>
    <property type="match status" value="1"/>
</dbReference>
<keyword evidence="4" id="KW-1185">Reference proteome</keyword>
<sequence length="126" mass="13770">MPVRNAPDRSFDLSNLMRMERLAFAAKVRLARAVAGLSQSELAARIGMTQRSIHKLEQGGTEPRRATVVALEMLWREKGIEFEDLVDGGFRAVIRSSAFEATTSVHRPHGLPLGPGPDGPSAGYRT</sequence>
<proteinExistence type="predicted"/>
<name>A0A371B0B4_9BRAD</name>
<dbReference type="SUPFAM" id="SSF47413">
    <property type="entry name" value="lambda repressor-like DNA-binding domains"/>
    <property type="match status" value="1"/>
</dbReference>
<evidence type="ECO:0000313" key="3">
    <source>
        <dbReference type="EMBL" id="RDV01039.1"/>
    </source>
</evidence>
<dbReference type="InterPro" id="IPR010982">
    <property type="entry name" value="Lambda_DNA-bd_dom_sf"/>
</dbReference>
<gene>
    <name evidence="3" type="ORF">DXH78_17475</name>
</gene>
<evidence type="ECO:0000259" key="2">
    <source>
        <dbReference type="PROSITE" id="PS50943"/>
    </source>
</evidence>
<dbReference type="SMART" id="SM00530">
    <property type="entry name" value="HTH_XRE"/>
    <property type="match status" value="1"/>
</dbReference>
<evidence type="ECO:0000313" key="4">
    <source>
        <dbReference type="Proteomes" id="UP000263993"/>
    </source>
</evidence>
<dbReference type="OrthoDB" id="8450346at2"/>